<feature type="transmembrane region" description="Helical" evidence="9">
    <location>
        <begin position="123"/>
        <end position="148"/>
    </location>
</feature>
<keyword evidence="5 8" id="KW-0812">Transmembrane</keyword>
<evidence type="ECO:0000256" key="9">
    <source>
        <dbReference type="SAM" id="Phobius"/>
    </source>
</evidence>
<dbReference type="NCBIfam" id="TIGR00861">
    <property type="entry name" value="MIP"/>
    <property type="match status" value="1"/>
</dbReference>
<dbReference type="Gene3D" id="1.20.1080.10">
    <property type="entry name" value="Glycerol uptake facilitator protein"/>
    <property type="match status" value="1"/>
</dbReference>
<comment type="subcellular location">
    <subcellularLocation>
        <location evidence="1">Cell membrane</location>
        <topology evidence="1">Multi-pass membrane protein</topology>
    </subcellularLocation>
</comment>
<organism evidence="10">
    <name type="scientific">Belgica antarctica</name>
    <dbReference type="NCBI Taxonomy" id="315563"/>
    <lineage>
        <taxon>Eukaryota</taxon>
        <taxon>Metazoa</taxon>
        <taxon>Ecdysozoa</taxon>
        <taxon>Arthropoda</taxon>
        <taxon>Hexapoda</taxon>
        <taxon>Insecta</taxon>
        <taxon>Pterygota</taxon>
        <taxon>Neoptera</taxon>
        <taxon>Endopterygota</taxon>
        <taxon>Diptera</taxon>
        <taxon>Nematocera</taxon>
        <taxon>Chironomoidea</taxon>
        <taxon>Chironomidae</taxon>
        <taxon>Belgica</taxon>
    </lineage>
</organism>
<sequence>MTMKYTLGANELSAKTHNLWKSILAEFIGIFILNFFSCAACTQAAFKTGIDTYTRITILANGTDSPEIVAENIFANDLTLIALAFGLSVFMAAMTIGHISGCHINPAVTVGLLAAGKVSVLRAVFYIVAQCAGAAAGVASLNALVSGVAGAGPRGLGHTSLSMGVSEFQGLGFEFFLGFVLVLVVFGVTDENKPDSRFIAPLAIGLTVTLGHLGTVSYTGSSMNPARTFGTALITGNWEHHWIYWAGPILGGVAAALLYVLAFAAPEIDSHAPEKYRQVQTDDKEMRRLNA</sequence>
<evidence type="ECO:0000256" key="4">
    <source>
        <dbReference type="ARBA" id="ARBA00022475"/>
    </source>
</evidence>
<keyword evidence="6 9" id="KW-1133">Transmembrane helix</keyword>
<reference evidence="10" key="1">
    <citation type="journal article" date="2011" name="J. Insect Physiol.">
        <title>Functional characterization of an aquaporin in the Antarctic midge Belgica antarctica.</title>
        <authorList>
            <person name="Goto S.G."/>
            <person name="Philip B.N."/>
            <person name="Teets N.M."/>
            <person name="Kawarasaki Y."/>
            <person name="Lee Jr R.E."/>
            <person name="Denlinger D.L."/>
        </authorList>
    </citation>
    <scope>NUCLEOTIDE SEQUENCE</scope>
</reference>
<protein>
    <submittedName>
        <fullName evidence="10">Aquaporin</fullName>
    </submittedName>
</protein>
<evidence type="ECO:0000256" key="1">
    <source>
        <dbReference type="ARBA" id="ARBA00004651"/>
    </source>
</evidence>
<dbReference type="GO" id="GO:0005886">
    <property type="term" value="C:plasma membrane"/>
    <property type="evidence" value="ECO:0007669"/>
    <property type="project" value="UniProtKB-SubCell"/>
</dbReference>
<dbReference type="PANTHER" id="PTHR19139:SF199">
    <property type="entry name" value="MIP17260P"/>
    <property type="match status" value="1"/>
</dbReference>
<name>F5HRA1_9DIPT</name>
<evidence type="ECO:0000256" key="5">
    <source>
        <dbReference type="ARBA" id="ARBA00022692"/>
    </source>
</evidence>
<dbReference type="PANTHER" id="PTHR19139">
    <property type="entry name" value="AQUAPORIN TRANSPORTER"/>
    <property type="match status" value="1"/>
</dbReference>
<dbReference type="PRINTS" id="PR00783">
    <property type="entry name" value="MINTRINSICP"/>
</dbReference>
<keyword evidence="7 9" id="KW-0472">Membrane</keyword>
<evidence type="ECO:0000256" key="7">
    <source>
        <dbReference type="ARBA" id="ARBA00023136"/>
    </source>
</evidence>
<keyword evidence="4" id="KW-1003">Cell membrane</keyword>
<evidence type="ECO:0000256" key="2">
    <source>
        <dbReference type="ARBA" id="ARBA00006175"/>
    </source>
</evidence>
<evidence type="ECO:0000313" key="10">
    <source>
        <dbReference type="EMBL" id="BAK32935.1"/>
    </source>
</evidence>
<feature type="transmembrane region" description="Helical" evidence="9">
    <location>
        <begin position="23"/>
        <end position="46"/>
    </location>
</feature>
<accession>F5HRA1</accession>
<dbReference type="Pfam" id="PF00230">
    <property type="entry name" value="MIP"/>
    <property type="match status" value="1"/>
</dbReference>
<dbReference type="CDD" id="cd00333">
    <property type="entry name" value="MIP"/>
    <property type="match status" value="1"/>
</dbReference>
<dbReference type="PROSITE" id="PS00221">
    <property type="entry name" value="MIP"/>
    <property type="match status" value="1"/>
</dbReference>
<dbReference type="SUPFAM" id="SSF81338">
    <property type="entry name" value="Aquaporin-like"/>
    <property type="match status" value="1"/>
</dbReference>
<dbReference type="GO" id="GO:0015267">
    <property type="term" value="F:channel activity"/>
    <property type="evidence" value="ECO:0007669"/>
    <property type="project" value="InterPro"/>
</dbReference>
<dbReference type="EMBL" id="AB602340">
    <property type="protein sequence ID" value="BAK32935.1"/>
    <property type="molecule type" value="mRNA"/>
</dbReference>
<feature type="transmembrane region" description="Helical" evidence="9">
    <location>
        <begin position="198"/>
        <end position="218"/>
    </location>
</feature>
<keyword evidence="3 8" id="KW-0813">Transport</keyword>
<dbReference type="InterPro" id="IPR034294">
    <property type="entry name" value="Aquaporin_transptr"/>
</dbReference>
<dbReference type="InterPro" id="IPR000425">
    <property type="entry name" value="MIP"/>
</dbReference>
<gene>
    <name evidence="10" type="primary">AQP</name>
</gene>
<dbReference type="InterPro" id="IPR023271">
    <property type="entry name" value="Aquaporin-like"/>
</dbReference>
<feature type="transmembrane region" description="Helical" evidence="9">
    <location>
        <begin position="168"/>
        <end position="186"/>
    </location>
</feature>
<feature type="transmembrane region" description="Helical" evidence="9">
    <location>
        <begin position="242"/>
        <end position="265"/>
    </location>
</feature>
<dbReference type="InterPro" id="IPR022357">
    <property type="entry name" value="MIP_CS"/>
</dbReference>
<dbReference type="AlphaFoldDB" id="F5HRA1"/>
<feature type="transmembrane region" description="Helical" evidence="9">
    <location>
        <begin position="80"/>
        <end position="102"/>
    </location>
</feature>
<evidence type="ECO:0000256" key="3">
    <source>
        <dbReference type="ARBA" id="ARBA00022448"/>
    </source>
</evidence>
<evidence type="ECO:0000256" key="6">
    <source>
        <dbReference type="ARBA" id="ARBA00022989"/>
    </source>
</evidence>
<comment type="similarity">
    <text evidence="2 8">Belongs to the MIP/aquaporin (TC 1.A.8) family.</text>
</comment>
<evidence type="ECO:0000256" key="8">
    <source>
        <dbReference type="RuleBase" id="RU000477"/>
    </source>
</evidence>
<proteinExistence type="evidence at transcript level"/>